<sequence>LPFDAALQTIFQSNPDQEQNSEKIEKSISLEQPSTKTDASKPTLKSLAPIAGHASVLTSLAFIPSILESLLVTAD</sequence>
<proteinExistence type="predicted"/>
<evidence type="ECO:0000313" key="2">
    <source>
        <dbReference type="Proteomes" id="UP000765509"/>
    </source>
</evidence>
<keyword evidence="2" id="KW-1185">Reference proteome</keyword>
<gene>
    <name evidence="1" type="ORF">O181_107898</name>
</gene>
<organism evidence="1 2">
    <name type="scientific">Austropuccinia psidii MF-1</name>
    <dbReference type="NCBI Taxonomy" id="1389203"/>
    <lineage>
        <taxon>Eukaryota</taxon>
        <taxon>Fungi</taxon>
        <taxon>Dikarya</taxon>
        <taxon>Basidiomycota</taxon>
        <taxon>Pucciniomycotina</taxon>
        <taxon>Pucciniomycetes</taxon>
        <taxon>Pucciniales</taxon>
        <taxon>Sphaerophragmiaceae</taxon>
        <taxon>Austropuccinia</taxon>
    </lineage>
</organism>
<dbReference type="EMBL" id="AVOT02082146">
    <property type="protein sequence ID" value="MBW0568183.1"/>
    <property type="molecule type" value="Genomic_DNA"/>
</dbReference>
<evidence type="ECO:0000313" key="1">
    <source>
        <dbReference type="EMBL" id="MBW0568183.1"/>
    </source>
</evidence>
<protein>
    <submittedName>
        <fullName evidence="1">Uncharacterized protein</fullName>
    </submittedName>
</protein>
<dbReference type="AlphaFoldDB" id="A0A9Q3JTC8"/>
<feature type="non-terminal residue" evidence="1">
    <location>
        <position position="1"/>
    </location>
</feature>
<dbReference type="Proteomes" id="UP000765509">
    <property type="component" value="Unassembled WGS sequence"/>
</dbReference>
<accession>A0A9Q3JTC8</accession>
<name>A0A9Q3JTC8_9BASI</name>
<reference evidence="1" key="1">
    <citation type="submission" date="2021-03" db="EMBL/GenBank/DDBJ databases">
        <title>Draft genome sequence of rust myrtle Austropuccinia psidii MF-1, a brazilian biotype.</title>
        <authorList>
            <person name="Quecine M.C."/>
            <person name="Pachon D.M.R."/>
            <person name="Bonatelli M.L."/>
            <person name="Correr F.H."/>
            <person name="Franceschini L.M."/>
            <person name="Leite T.F."/>
            <person name="Margarido G.R.A."/>
            <person name="Almeida C.A."/>
            <person name="Ferrarezi J.A."/>
            <person name="Labate C.A."/>
        </authorList>
    </citation>
    <scope>NUCLEOTIDE SEQUENCE</scope>
    <source>
        <strain evidence="1">MF-1</strain>
    </source>
</reference>
<comment type="caution">
    <text evidence="1">The sequence shown here is derived from an EMBL/GenBank/DDBJ whole genome shotgun (WGS) entry which is preliminary data.</text>
</comment>